<dbReference type="Pfam" id="PF10511">
    <property type="entry name" value="Cementoin"/>
    <property type="match status" value="1"/>
</dbReference>
<dbReference type="GeneTree" id="ENSGT00530000064218"/>
<dbReference type="Gene3D" id="4.10.75.10">
    <property type="entry name" value="Elafin-like"/>
    <property type="match status" value="1"/>
</dbReference>
<evidence type="ECO:0000256" key="1">
    <source>
        <dbReference type="ARBA" id="ARBA00022690"/>
    </source>
</evidence>
<name>A0A8B9X9J9_BOSMU</name>
<dbReference type="SMART" id="SM00217">
    <property type="entry name" value="WAP"/>
    <property type="match status" value="1"/>
</dbReference>
<dbReference type="PANTHER" id="PTHR19441">
    <property type="entry name" value="WHEY ACDIC PROTEIN WAP"/>
    <property type="match status" value="1"/>
</dbReference>
<dbReference type="GO" id="GO:0019731">
    <property type="term" value="P:antibacterial humoral response"/>
    <property type="evidence" value="ECO:0007669"/>
    <property type="project" value="TreeGrafter"/>
</dbReference>
<accession>A0A8B9X9J9</accession>
<evidence type="ECO:0000256" key="2">
    <source>
        <dbReference type="ARBA" id="ARBA00022729"/>
    </source>
</evidence>
<reference evidence="7" key="3">
    <citation type="submission" date="2025-09" db="UniProtKB">
        <authorList>
            <consortium name="Ensembl"/>
        </authorList>
    </citation>
    <scope>IDENTIFICATION</scope>
</reference>
<feature type="chain" id="PRO_5034434640" description="WAP domain-containing protein" evidence="5">
    <location>
        <begin position="24"/>
        <end position="133"/>
    </location>
</feature>
<dbReference type="PROSITE" id="PS51390">
    <property type="entry name" value="WAP"/>
    <property type="match status" value="1"/>
</dbReference>
<dbReference type="CDD" id="cd00199">
    <property type="entry name" value="WAP"/>
    <property type="match status" value="1"/>
</dbReference>
<dbReference type="FunFam" id="4.10.75.10:FF:000001">
    <property type="entry name" value="Anosmin 1"/>
    <property type="match status" value="1"/>
</dbReference>
<evidence type="ECO:0000313" key="8">
    <source>
        <dbReference type="Proteomes" id="UP000694520"/>
    </source>
</evidence>
<dbReference type="InterPro" id="IPR008197">
    <property type="entry name" value="WAP_dom"/>
</dbReference>
<keyword evidence="8" id="KW-1185">Reference proteome</keyword>
<reference evidence="7" key="2">
    <citation type="submission" date="2025-08" db="UniProtKB">
        <authorList>
            <consortium name="Ensembl"/>
        </authorList>
    </citation>
    <scope>IDENTIFICATION</scope>
</reference>
<dbReference type="GO" id="GO:0005615">
    <property type="term" value="C:extracellular space"/>
    <property type="evidence" value="ECO:0007669"/>
    <property type="project" value="TreeGrafter"/>
</dbReference>
<keyword evidence="4" id="KW-1015">Disulfide bond</keyword>
<dbReference type="Ensembl" id="ENSBGRT00000019990.1">
    <property type="protein sequence ID" value="ENSBGRP00000017290.1"/>
    <property type="gene ID" value="ENSBGRG00000010790.1"/>
</dbReference>
<dbReference type="InterPro" id="IPR036645">
    <property type="entry name" value="Elafin-like_sf"/>
</dbReference>
<dbReference type="SUPFAM" id="SSF57256">
    <property type="entry name" value="Elafin-like"/>
    <property type="match status" value="1"/>
</dbReference>
<keyword evidence="1" id="KW-0646">Protease inhibitor</keyword>
<dbReference type="Proteomes" id="UP000694520">
    <property type="component" value="Chromosome 12"/>
</dbReference>
<evidence type="ECO:0000256" key="5">
    <source>
        <dbReference type="SAM" id="SignalP"/>
    </source>
</evidence>
<dbReference type="AlphaFoldDB" id="A0A8B9X9J9"/>
<dbReference type="InterPro" id="IPR050514">
    <property type="entry name" value="WAP_four-disulfide_core"/>
</dbReference>
<evidence type="ECO:0000313" key="7">
    <source>
        <dbReference type="Ensembl" id="ENSBGRP00000017290.1"/>
    </source>
</evidence>
<dbReference type="GO" id="GO:0045087">
    <property type="term" value="P:innate immune response"/>
    <property type="evidence" value="ECO:0007669"/>
    <property type="project" value="TreeGrafter"/>
</dbReference>
<dbReference type="GO" id="GO:0004867">
    <property type="term" value="F:serine-type endopeptidase inhibitor activity"/>
    <property type="evidence" value="ECO:0007669"/>
    <property type="project" value="TreeGrafter"/>
</dbReference>
<dbReference type="InterPro" id="IPR019541">
    <property type="entry name" value="Trappin_transglut-bd_rpt"/>
</dbReference>
<evidence type="ECO:0000256" key="4">
    <source>
        <dbReference type="ARBA" id="ARBA00023157"/>
    </source>
</evidence>
<evidence type="ECO:0000259" key="6">
    <source>
        <dbReference type="PROSITE" id="PS51390"/>
    </source>
</evidence>
<evidence type="ECO:0000256" key="3">
    <source>
        <dbReference type="ARBA" id="ARBA00022737"/>
    </source>
</evidence>
<protein>
    <recommendedName>
        <fullName evidence="6">WAP domain-containing protein</fullName>
    </recommendedName>
</protein>
<dbReference type="PRINTS" id="PR00003">
    <property type="entry name" value="4DISULPHCORE"/>
</dbReference>
<keyword evidence="2 5" id="KW-0732">Signal</keyword>
<reference evidence="7" key="1">
    <citation type="submission" date="2019-05" db="EMBL/GenBank/DDBJ databases">
        <authorList>
            <person name="Zhang S."/>
            <person name="Liu J."/>
        </authorList>
    </citation>
    <scope>NUCLEOTIDE SEQUENCE [LARGE SCALE GENOMIC DNA]</scope>
</reference>
<feature type="signal peptide" evidence="5">
    <location>
        <begin position="1"/>
        <end position="23"/>
    </location>
</feature>
<dbReference type="PANTHER" id="PTHR19441:SF30">
    <property type="entry name" value="ELAFIN"/>
    <property type="match status" value="1"/>
</dbReference>
<feature type="domain" description="WAP" evidence="6">
    <location>
        <begin position="76"/>
        <end position="124"/>
    </location>
</feature>
<dbReference type="Pfam" id="PF00095">
    <property type="entry name" value="WAP"/>
    <property type="match status" value="1"/>
</dbReference>
<organism evidence="7 8">
    <name type="scientific">Bos mutus grunniens</name>
    <name type="common">Wild yak</name>
    <name type="synonym">Bos grunniens</name>
    <dbReference type="NCBI Taxonomy" id="30521"/>
    <lineage>
        <taxon>Eukaryota</taxon>
        <taxon>Metazoa</taxon>
        <taxon>Chordata</taxon>
        <taxon>Craniata</taxon>
        <taxon>Vertebrata</taxon>
        <taxon>Euteleostomi</taxon>
        <taxon>Mammalia</taxon>
        <taxon>Eutheria</taxon>
        <taxon>Laurasiatheria</taxon>
        <taxon>Artiodactyla</taxon>
        <taxon>Ruminantia</taxon>
        <taxon>Pecora</taxon>
        <taxon>Bovidae</taxon>
        <taxon>Bovinae</taxon>
        <taxon>Bos</taxon>
    </lineage>
</organism>
<sequence length="133" mass="14251">MKTTSFLVQVVVLLVLGTLVAQAAVITGSLKGQGNVVFNGRGPVNGLSADKEQDAVKGQDPVKEQDPVVAQDRARLPFKRGSCPRVLFRCLVMNPPNRCLRDVQCPGAKKCCEGFCGKTCMDPGKVESVLVHL</sequence>
<proteinExistence type="predicted"/>
<keyword evidence="3" id="KW-0677">Repeat</keyword>